<dbReference type="SUPFAM" id="SSF47446">
    <property type="entry name" value="Signal peptide-binding domain"/>
    <property type="match status" value="1"/>
</dbReference>
<dbReference type="InterPro" id="IPR004125">
    <property type="entry name" value="Signal_recog_particle_SRP54_M"/>
</dbReference>
<sequence>MSGALKGVDLDPYEMTRTEAIISSMTLKERASPGIINSSRKRRIAKGSGT</sequence>
<dbReference type="InterPro" id="IPR036891">
    <property type="entry name" value="Signal_recog_part_SRP54_M_sf"/>
</dbReference>
<dbReference type="AlphaFoldDB" id="A0A3B0UL76"/>
<proteinExistence type="predicted"/>
<evidence type="ECO:0000259" key="1">
    <source>
        <dbReference type="Pfam" id="PF02978"/>
    </source>
</evidence>
<evidence type="ECO:0000313" key="2">
    <source>
        <dbReference type="EMBL" id="VAW31815.1"/>
    </source>
</evidence>
<dbReference type="GO" id="GO:0048500">
    <property type="term" value="C:signal recognition particle"/>
    <property type="evidence" value="ECO:0007669"/>
    <property type="project" value="InterPro"/>
</dbReference>
<feature type="non-terminal residue" evidence="2">
    <location>
        <position position="50"/>
    </location>
</feature>
<dbReference type="GO" id="GO:0008312">
    <property type="term" value="F:7S RNA binding"/>
    <property type="evidence" value="ECO:0007669"/>
    <property type="project" value="InterPro"/>
</dbReference>
<reference evidence="2" key="1">
    <citation type="submission" date="2018-06" db="EMBL/GenBank/DDBJ databases">
        <authorList>
            <person name="Zhirakovskaya E."/>
        </authorList>
    </citation>
    <scope>NUCLEOTIDE SEQUENCE</scope>
</reference>
<dbReference type="EMBL" id="UOEU01000291">
    <property type="protein sequence ID" value="VAW31815.1"/>
    <property type="molecule type" value="Genomic_DNA"/>
</dbReference>
<dbReference type="Gene3D" id="1.10.260.30">
    <property type="entry name" value="Signal recognition particle, SRP54 subunit, M-domain"/>
    <property type="match status" value="1"/>
</dbReference>
<organism evidence="2">
    <name type="scientific">hydrothermal vent metagenome</name>
    <dbReference type="NCBI Taxonomy" id="652676"/>
    <lineage>
        <taxon>unclassified sequences</taxon>
        <taxon>metagenomes</taxon>
        <taxon>ecological metagenomes</taxon>
    </lineage>
</organism>
<accession>A0A3B0UL76</accession>
<dbReference type="GO" id="GO:0006614">
    <property type="term" value="P:SRP-dependent cotranslational protein targeting to membrane"/>
    <property type="evidence" value="ECO:0007669"/>
    <property type="project" value="InterPro"/>
</dbReference>
<feature type="domain" description="Signal recognition particle SRP54 subunit M-domain" evidence="1">
    <location>
        <begin position="11"/>
        <end position="50"/>
    </location>
</feature>
<dbReference type="Pfam" id="PF02978">
    <property type="entry name" value="SRP_SPB"/>
    <property type="match status" value="1"/>
</dbReference>
<gene>
    <name evidence="2" type="ORF">MNBD_CHLOROFLEXI01-4883</name>
</gene>
<protein>
    <submittedName>
        <fullName evidence="2">Signal recognition particle protein Ffh</fullName>
    </submittedName>
</protein>
<name>A0A3B0UL76_9ZZZZ</name>